<dbReference type="Gene3D" id="3.10.20.720">
    <property type="match status" value="1"/>
</dbReference>
<reference evidence="2 3" key="1">
    <citation type="submission" date="2016-03" db="EMBL/GenBank/DDBJ databases">
        <title>Comparative genomics of Pseudogymnoascus destructans, the fungus causing white-nose syndrome of bats.</title>
        <authorList>
            <person name="Palmer J.M."/>
            <person name="Drees K.P."/>
            <person name="Foster J.T."/>
            <person name="Lindner D.L."/>
        </authorList>
    </citation>
    <scope>NUCLEOTIDE SEQUENCE [LARGE SCALE GENOMIC DNA]</scope>
    <source>
        <strain evidence="2 3">UAMH 10579</strain>
    </source>
</reference>
<name>A0A1B8GE73_9PEZI</name>
<reference evidence="3" key="2">
    <citation type="journal article" date="2018" name="Nat. Commun.">
        <title>Extreme sensitivity to ultraviolet light in the fungal pathogen causing white-nose syndrome of bats.</title>
        <authorList>
            <person name="Palmer J.M."/>
            <person name="Drees K.P."/>
            <person name="Foster J.T."/>
            <person name="Lindner D.L."/>
        </authorList>
    </citation>
    <scope>NUCLEOTIDE SEQUENCE [LARGE SCALE GENOMIC DNA]</scope>
    <source>
        <strain evidence="3">UAMH 10579</strain>
    </source>
</reference>
<evidence type="ECO:0000256" key="1">
    <source>
        <dbReference type="SAM" id="MobiDB-lite"/>
    </source>
</evidence>
<accession>A0A1B8GE73</accession>
<dbReference type="AlphaFoldDB" id="A0A1B8GE73"/>
<evidence type="ECO:0000313" key="2">
    <source>
        <dbReference type="EMBL" id="OBT94127.1"/>
    </source>
</evidence>
<dbReference type="Proteomes" id="UP000091956">
    <property type="component" value="Unassembled WGS sequence"/>
</dbReference>
<keyword evidence="3" id="KW-1185">Reference proteome</keyword>
<sequence>MPPLSVPTSAALSPSLLIPSTDPAIPRILSKLSRPALISLTLDWLDDRNQPLSAPYLASADDSSDDLHAGDFYPPHSSLEDLREFYTDLQSTRGTRTALLDRLLTGDYRHGLTLYQLAMADTLILQTHPTSQKWSAYALTPSHPSAPPIPRFHPPTFLKALQRALPPDIKAHYNLDRPPGLPLLLLRVMLLDTPYATTPSLSGAKVVYVAFPDASPHIFLSAASSPPTTGTATTANENTARDLRRTLIACLPTALSRPRARYTLASTNLSARSLEAMIALRGGGRTGKAQGGWGGYALSGRKAGDTPLESVAPVLREVVGGTNRNVAGEVGKLVGGGEKDGKEEEGEEVDLLHEVPEGRGKGMKRPLDPGAETAKRRRLIAQARFGDVPSAPLELVDVRIEDPFPGEKEGGWCPSVRVVFRGSDVFKGVRGLVERGVVEGEKMPGWMTGEGGVSGGVVKGGRVGG</sequence>
<proteinExistence type="predicted"/>
<dbReference type="EMBL" id="KV460246">
    <property type="protein sequence ID" value="OBT94127.1"/>
    <property type="molecule type" value="Genomic_DNA"/>
</dbReference>
<protein>
    <recommendedName>
        <fullName evidence="4">CHL4-domain-containing protein</fullName>
    </recommendedName>
</protein>
<evidence type="ECO:0008006" key="4">
    <source>
        <dbReference type="Google" id="ProtNLM"/>
    </source>
</evidence>
<dbReference type="InterPro" id="IPR007902">
    <property type="entry name" value="Chl4/mis15/CENP-N"/>
</dbReference>
<dbReference type="OrthoDB" id="6585699at2759"/>
<feature type="region of interest" description="Disordered" evidence="1">
    <location>
        <begin position="329"/>
        <end position="348"/>
    </location>
</feature>
<evidence type="ECO:0000313" key="3">
    <source>
        <dbReference type="Proteomes" id="UP000091956"/>
    </source>
</evidence>
<dbReference type="GO" id="GO:0007059">
    <property type="term" value="P:chromosome segregation"/>
    <property type="evidence" value="ECO:0007669"/>
    <property type="project" value="InterPro"/>
</dbReference>
<dbReference type="GO" id="GO:0034080">
    <property type="term" value="P:CENP-A containing chromatin assembly"/>
    <property type="evidence" value="ECO:0007669"/>
    <property type="project" value="InterPro"/>
</dbReference>
<dbReference type="GeneID" id="28840441"/>
<gene>
    <name evidence="2" type="ORF">VE01_07055</name>
</gene>
<dbReference type="RefSeq" id="XP_018127860.1">
    <property type="nucleotide sequence ID" value="XM_018276491.2"/>
</dbReference>
<dbReference type="Pfam" id="PF05238">
    <property type="entry name" value="CENP-N"/>
    <property type="match status" value="1"/>
</dbReference>
<dbReference type="STRING" id="342668.A0A1B8GE73"/>
<organism evidence="2 3">
    <name type="scientific">Pseudogymnoascus verrucosus</name>
    <dbReference type="NCBI Taxonomy" id="342668"/>
    <lineage>
        <taxon>Eukaryota</taxon>
        <taxon>Fungi</taxon>
        <taxon>Dikarya</taxon>
        <taxon>Ascomycota</taxon>
        <taxon>Pezizomycotina</taxon>
        <taxon>Leotiomycetes</taxon>
        <taxon>Thelebolales</taxon>
        <taxon>Thelebolaceae</taxon>
        <taxon>Pseudogymnoascus</taxon>
    </lineage>
</organism>